<evidence type="ECO:0000313" key="2">
    <source>
        <dbReference type="Proteomes" id="UP001140234"/>
    </source>
</evidence>
<keyword evidence="2" id="KW-1185">Reference proteome</keyword>
<evidence type="ECO:0000313" key="1">
    <source>
        <dbReference type="EMBL" id="KAJ2761149.1"/>
    </source>
</evidence>
<gene>
    <name evidence="1" type="ORF">IWQ57_006125</name>
</gene>
<reference evidence="1" key="1">
    <citation type="submission" date="2022-07" db="EMBL/GenBank/DDBJ databases">
        <title>Phylogenomic reconstructions and comparative analyses of Kickxellomycotina fungi.</title>
        <authorList>
            <person name="Reynolds N.K."/>
            <person name="Stajich J.E."/>
            <person name="Barry K."/>
            <person name="Grigoriev I.V."/>
            <person name="Crous P."/>
            <person name="Smith M.E."/>
        </authorList>
    </citation>
    <scope>NUCLEOTIDE SEQUENCE</scope>
    <source>
        <strain evidence="1">CBS 109366</strain>
    </source>
</reference>
<organism evidence="1 2">
    <name type="scientific">Coemansia nantahalensis</name>
    <dbReference type="NCBI Taxonomy" id="2789366"/>
    <lineage>
        <taxon>Eukaryota</taxon>
        <taxon>Fungi</taxon>
        <taxon>Fungi incertae sedis</taxon>
        <taxon>Zoopagomycota</taxon>
        <taxon>Kickxellomycotina</taxon>
        <taxon>Kickxellomycetes</taxon>
        <taxon>Kickxellales</taxon>
        <taxon>Kickxellaceae</taxon>
        <taxon>Coemansia</taxon>
    </lineage>
</organism>
<feature type="non-terminal residue" evidence="1">
    <location>
        <position position="1"/>
    </location>
</feature>
<sequence length="255" mass="27631">RALASVLALEPDSVDKWVESAVADSAAPAAPSPSLEQQFIARVTEETGLPAYSTYEDYAEMASQFARVAFFSVAWPLAPLAALLNNWLELRTDAAKICSAAGRPVARRVETIGPWLDTLRFICWLSSITNALLVYQFHPDCALLPTVGDSAAMLRFGRTSLSFALVVLLFSEHIFLAIRWLIAHVMASWPGAYSRITERAQAQSKRRWLEKAPAALHDVAVLDAGAGVGGDGSAAGWRAELERGRRAIAAAHKAE</sequence>
<accession>A0ACC1JKY7</accession>
<dbReference type="Proteomes" id="UP001140234">
    <property type="component" value="Unassembled WGS sequence"/>
</dbReference>
<comment type="caution">
    <text evidence="1">The sequence shown here is derived from an EMBL/GenBank/DDBJ whole genome shotgun (WGS) entry which is preliminary data.</text>
</comment>
<name>A0ACC1JKY7_9FUNG</name>
<dbReference type="EMBL" id="JANBUJ010003301">
    <property type="protein sequence ID" value="KAJ2761149.1"/>
    <property type="molecule type" value="Genomic_DNA"/>
</dbReference>
<proteinExistence type="predicted"/>
<protein>
    <submittedName>
        <fullName evidence="1">Uncharacterized protein</fullName>
    </submittedName>
</protein>